<dbReference type="OrthoDB" id="117261at2759"/>
<evidence type="ECO:0000313" key="2">
    <source>
        <dbReference type="EMBL" id="GMF46613.1"/>
    </source>
</evidence>
<gene>
    <name evidence="2" type="ORF">Pfra01_001722700</name>
</gene>
<proteinExistence type="predicted"/>
<feature type="region of interest" description="Disordered" evidence="1">
    <location>
        <begin position="79"/>
        <end position="103"/>
    </location>
</feature>
<evidence type="ECO:0000256" key="1">
    <source>
        <dbReference type="SAM" id="MobiDB-lite"/>
    </source>
</evidence>
<protein>
    <submittedName>
        <fullName evidence="2">Unnamed protein product</fullName>
    </submittedName>
</protein>
<keyword evidence="3" id="KW-1185">Reference proteome</keyword>
<organism evidence="2 3">
    <name type="scientific">Phytophthora fragariaefolia</name>
    <dbReference type="NCBI Taxonomy" id="1490495"/>
    <lineage>
        <taxon>Eukaryota</taxon>
        <taxon>Sar</taxon>
        <taxon>Stramenopiles</taxon>
        <taxon>Oomycota</taxon>
        <taxon>Peronosporomycetes</taxon>
        <taxon>Peronosporales</taxon>
        <taxon>Peronosporaceae</taxon>
        <taxon>Phytophthora</taxon>
    </lineage>
</organism>
<comment type="caution">
    <text evidence="2">The sequence shown here is derived from an EMBL/GenBank/DDBJ whole genome shotgun (WGS) entry which is preliminary data.</text>
</comment>
<reference evidence="2" key="1">
    <citation type="submission" date="2023-04" db="EMBL/GenBank/DDBJ databases">
        <title>Phytophthora fragariaefolia NBRC 109709.</title>
        <authorList>
            <person name="Ichikawa N."/>
            <person name="Sato H."/>
            <person name="Tonouchi N."/>
        </authorList>
    </citation>
    <scope>NUCLEOTIDE SEQUENCE</scope>
    <source>
        <strain evidence="2">NBRC 109709</strain>
    </source>
</reference>
<sequence length="126" mass="13886">MEEIEGEERLVRVGRMRAVQAPVIDTLPTAVVDVCGEQHRIKLDTGIQYSVAGEASMTLGERQDILPPVDYVEAFTATPLTGADTDNGSRWQGGRTDIESGGTDIEVTTARNIRYLDADDERRYDT</sequence>
<dbReference type="EMBL" id="BSXT01001993">
    <property type="protein sequence ID" value="GMF46613.1"/>
    <property type="molecule type" value="Genomic_DNA"/>
</dbReference>
<dbReference type="AlphaFoldDB" id="A0A9W6XVX3"/>
<evidence type="ECO:0000313" key="3">
    <source>
        <dbReference type="Proteomes" id="UP001165121"/>
    </source>
</evidence>
<name>A0A9W6XVX3_9STRA</name>
<dbReference type="Proteomes" id="UP001165121">
    <property type="component" value="Unassembled WGS sequence"/>
</dbReference>
<accession>A0A9W6XVX3</accession>